<accession>A0A7G9SQ47</accession>
<dbReference type="Pfam" id="PF09917">
    <property type="entry name" value="DUF2147"/>
    <property type="match status" value="1"/>
</dbReference>
<name>A0A7G9SQ47_9GAMM</name>
<dbReference type="EMBL" id="CP060719">
    <property type="protein sequence ID" value="QNN69972.1"/>
    <property type="molecule type" value="Genomic_DNA"/>
</dbReference>
<keyword evidence="4" id="KW-1185">Reference proteome</keyword>
<evidence type="ECO:0000259" key="2">
    <source>
        <dbReference type="Pfam" id="PF09917"/>
    </source>
</evidence>
<proteinExistence type="predicted"/>
<feature type="domain" description="DUF2147" evidence="2">
    <location>
        <begin position="28"/>
        <end position="145"/>
    </location>
</feature>
<evidence type="ECO:0000313" key="3">
    <source>
        <dbReference type="EMBL" id="QNN69972.1"/>
    </source>
</evidence>
<dbReference type="Proteomes" id="UP000515804">
    <property type="component" value="Chromosome"/>
</dbReference>
<dbReference type="PANTHER" id="PTHR36919:SF3">
    <property type="entry name" value="BLL5882 PROTEIN"/>
    <property type="match status" value="1"/>
</dbReference>
<feature type="signal peptide" evidence="1">
    <location>
        <begin position="1"/>
        <end position="20"/>
    </location>
</feature>
<dbReference type="Gene3D" id="2.40.128.520">
    <property type="match status" value="1"/>
</dbReference>
<evidence type="ECO:0000256" key="1">
    <source>
        <dbReference type="SAM" id="SignalP"/>
    </source>
</evidence>
<organism evidence="3 4">
    <name type="scientific">Thermomonas carbonis</name>
    <dbReference type="NCBI Taxonomy" id="1463158"/>
    <lineage>
        <taxon>Bacteria</taxon>
        <taxon>Pseudomonadati</taxon>
        <taxon>Pseudomonadota</taxon>
        <taxon>Gammaproteobacteria</taxon>
        <taxon>Lysobacterales</taxon>
        <taxon>Lysobacteraceae</taxon>
        <taxon>Thermomonas</taxon>
    </lineage>
</organism>
<dbReference type="KEGG" id="tcn:H9L16_15260"/>
<reference evidence="3 4" key="1">
    <citation type="submission" date="2020-08" db="EMBL/GenBank/DDBJ databases">
        <title>Genome sequence of Thermomonas carbonis KCTC 42013T.</title>
        <authorList>
            <person name="Hyun D.-W."/>
            <person name="Bae J.-W."/>
        </authorList>
    </citation>
    <scope>NUCLEOTIDE SEQUENCE [LARGE SCALE GENOMIC DNA]</scope>
    <source>
        <strain evidence="3 4">KCTC 42013</strain>
    </source>
</reference>
<dbReference type="PANTHER" id="PTHR36919">
    <property type="entry name" value="BLR1215 PROTEIN"/>
    <property type="match status" value="1"/>
</dbReference>
<protein>
    <submittedName>
        <fullName evidence="3">DUF2147 domain-containing protein</fullName>
    </submittedName>
</protein>
<dbReference type="RefSeq" id="WP_187552489.1">
    <property type="nucleotide sequence ID" value="NZ_BMZL01000001.1"/>
</dbReference>
<evidence type="ECO:0000313" key="4">
    <source>
        <dbReference type="Proteomes" id="UP000515804"/>
    </source>
</evidence>
<keyword evidence="1" id="KW-0732">Signal</keyword>
<dbReference type="InterPro" id="IPR019223">
    <property type="entry name" value="DUF2147"/>
</dbReference>
<gene>
    <name evidence="3" type="ORF">H9L16_15260</name>
</gene>
<dbReference type="AlphaFoldDB" id="A0A7G9SQ47"/>
<feature type="chain" id="PRO_5028973568" evidence="1">
    <location>
        <begin position="21"/>
        <end position="146"/>
    </location>
</feature>
<sequence length="146" mass="15617">MRFPMIALSTLLLAAGAAHAQSPASAVGRWKTIDDVTGKAKSVVEVYAAKDGRLAGKVVEILDLKDGPNPACTECKGASHDKPINGLVILWGLRSDGEGRWSGGRVLDPENGKDYKAKLELLEGGRKLGMSGCIAFVCRQQVWVRE</sequence>